<dbReference type="AlphaFoldDB" id="A0A1V4D165"/>
<evidence type="ECO:0000313" key="1">
    <source>
        <dbReference type="EMBL" id="OPF76707.1"/>
    </source>
</evidence>
<sequence length="233" mass="24607">MLTGLSSASAPQLPGAELAALVRRHGGRTVDLRCGKGHRWETDGLAPFADAGVDIAFIGVGVVLGDLADDALDPARDAPLRAGVPVKVFAAPHCMAPDRLEVTRHQVRALADRVGGVENVLVETHDGGASPQTLAALHTEMGVRLVLDTLGLARITPDPLDAAGELSALVPAAQVKGFDWKSPRDTRHLPLAQYAGPTRTLLAALPRLARVTVETHAGSHAEDLILINTWWRP</sequence>
<keyword evidence="2" id="KW-1185">Reference proteome</keyword>
<dbReference type="InterPro" id="IPR036237">
    <property type="entry name" value="Xyl_isomerase-like_sf"/>
</dbReference>
<dbReference type="EMBL" id="LAKD02000057">
    <property type="protein sequence ID" value="OPF76707.1"/>
    <property type="molecule type" value="Genomic_DNA"/>
</dbReference>
<dbReference type="SUPFAM" id="SSF51658">
    <property type="entry name" value="Xylose isomerase-like"/>
    <property type="match status" value="1"/>
</dbReference>
<name>A0A1V4D165_9ACTN</name>
<dbReference type="Gene3D" id="3.20.20.150">
    <property type="entry name" value="Divalent-metal-dependent TIM barrel enzymes"/>
    <property type="match status" value="1"/>
</dbReference>
<organism evidence="1 2">
    <name type="scientific">Streptomyces antioxidans</name>
    <dbReference type="NCBI Taxonomy" id="1507734"/>
    <lineage>
        <taxon>Bacteria</taxon>
        <taxon>Bacillati</taxon>
        <taxon>Actinomycetota</taxon>
        <taxon>Actinomycetes</taxon>
        <taxon>Kitasatosporales</taxon>
        <taxon>Streptomycetaceae</taxon>
        <taxon>Streptomyces</taxon>
    </lineage>
</organism>
<gene>
    <name evidence="1" type="ORF">VT50_0222950</name>
</gene>
<comment type="caution">
    <text evidence="1">The sequence shown here is derived from an EMBL/GenBank/DDBJ whole genome shotgun (WGS) entry which is preliminary data.</text>
</comment>
<protein>
    <submittedName>
        <fullName evidence="1">Uncharacterized protein</fullName>
    </submittedName>
</protein>
<accession>A0A1V4D165</accession>
<dbReference type="Proteomes" id="UP000033615">
    <property type="component" value="Unassembled WGS sequence"/>
</dbReference>
<proteinExistence type="predicted"/>
<reference evidence="1" key="1">
    <citation type="submission" date="2016-12" db="EMBL/GenBank/DDBJ databases">
        <title>Genome sequence of Streptomyces antioxidans MUSC 164.</title>
        <authorList>
            <person name="Lee L.-H."/>
            <person name="Ser H.-L."/>
        </authorList>
    </citation>
    <scope>NUCLEOTIDE SEQUENCE [LARGE SCALE GENOMIC DNA]</scope>
    <source>
        <strain evidence="1">MUSC 164</strain>
    </source>
</reference>
<evidence type="ECO:0000313" key="2">
    <source>
        <dbReference type="Proteomes" id="UP000033615"/>
    </source>
</evidence>